<gene>
    <name evidence="1" type="ORF">FSCOSCO3_A015960</name>
</gene>
<dbReference type="EMBL" id="CAWUFR010000159">
    <property type="protein sequence ID" value="CAK6970522.1"/>
    <property type="molecule type" value="Genomic_DNA"/>
</dbReference>
<accession>A0AAV1PF15</accession>
<name>A0AAV1PF15_SCOSC</name>
<dbReference type="Proteomes" id="UP001314229">
    <property type="component" value="Unassembled WGS sequence"/>
</dbReference>
<dbReference type="AlphaFoldDB" id="A0AAV1PF15"/>
<evidence type="ECO:0000313" key="1">
    <source>
        <dbReference type="EMBL" id="CAK6970522.1"/>
    </source>
</evidence>
<evidence type="ECO:0000313" key="2">
    <source>
        <dbReference type="Proteomes" id="UP001314229"/>
    </source>
</evidence>
<keyword evidence="2" id="KW-1185">Reference proteome</keyword>
<sequence length="203" mass="22911">MLCVIYWLDEGCLSQFRQQGFSTLPARICNLHDKKHGACRISIGLCAGSPTAPLLLLLLLLHHHQTRNVKGGEEALISLPCAERHVCVNSYGDSGGEWSSCHQIPADAPTVIQRRLSYREKTFIRRSQSERFIFIASEKDQWSGVAFHVYHNNGVWEPCNVRSRGMSVVTTLHETLVTESGFLSLWQHGDRYLTHPQQQAPSM</sequence>
<proteinExistence type="predicted"/>
<organism evidence="1 2">
    <name type="scientific">Scomber scombrus</name>
    <name type="common">Atlantic mackerel</name>
    <name type="synonym">Scomber vernalis</name>
    <dbReference type="NCBI Taxonomy" id="13677"/>
    <lineage>
        <taxon>Eukaryota</taxon>
        <taxon>Metazoa</taxon>
        <taxon>Chordata</taxon>
        <taxon>Craniata</taxon>
        <taxon>Vertebrata</taxon>
        <taxon>Euteleostomi</taxon>
        <taxon>Actinopterygii</taxon>
        <taxon>Neopterygii</taxon>
        <taxon>Teleostei</taxon>
        <taxon>Neoteleostei</taxon>
        <taxon>Acanthomorphata</taxon>
        <taxon>Pelagiaria</taxon>
        <taxon>Scombriformes</taxon>
        <taxon>Scombridae</taxon>
        <taxon>Scomber</taxon>
    </lineage>
</organism>
<protein>
    <submittedName>
        <fullName evidence="1">Unnamed protein product</fullName>
    </submittedName>
</protein>
<reference evidence="1 2" key="1">
    <citation type="submission" date="2024-01" db="EMBL/GenBank/DDBJ databases">
        <authorList>
            <person name="Alioto T."/>
            <person name="Alioto T."/>
            <person name="Gomez Garrido J."/>
        </authorList>
    </citation>
    <scope>NUCLEOTIDE SEQUENCE [LARGE SCALE GENOMIC DNA]</scope>
</reference>
<comment type="caution">
    <text evidence="1">The sequence shown here is derived from an EMBL/GenBank/DDBJ whole genome shotgun (WGS) entry which is preliminary data.</text>
</comment>